<dbReference type="SMART" id="SM00491">
    <property type="entry name" value="HELICc2"/>
    <property type="match status" value="1"/>
</dbReference>
<evidence type="ECO:0000256" key="4">
    <source>
        <dbReference type="ARBA" id="ARBA00022741"/>
    </source>
</evidence>
<dbReference type="InterPro" id="IPR001650">
    <property type="entry name" value="Helicase_C-like"/>
</dbReference>
<dbReference type="STRING" id="337097.BHF71_02480"/>
<dbReference type="SUPFAM" id="SSF52540">
    <property type="entry name" value="P-loop containing nucleoside triphosphate hydrolases"/>
    <property type="match status" value="1"/>
</dbReference>
<feature type="domain" description="Helicase C-terminal" evidence="17">
    <location>
        <begin position="764"/>
        <end position="939"/>
    </location>
</feature>
<evidence type="ECO:0000259" key="16">
    <source>
        <dbReference type="PROSITE" id="PS51193"/>
    </source>
</evidence>
<comment type="function">
    <text evidence="14 15">3'-5' exonuclease.</text>
</comment>
<organism evidence="18 19">
    <name type="scientific">Vulcanibacillus modesticaldus</name>
    <dbReference type="NCBI Taxonomy" id="337097"/>
    <lineage>
        <taxon>Bacteria</taxon>
        <taxon>Bacillati</taxon>
        <taxon>Bacillota</taxon>
        <taxon>Bacilli</taxon>
        <taxon>Bacillales</taxon>
        <taxon>Bacillaceae</taxon>
        <taxon>Vulcanibacillus</taxon>
    </lineage>
</organism>
<keyword evidence="2 14" id="KW-0540">Nuclease</keyword>
<dbReference type="Proteomes" id="UP000243739">
    <property type="component" value="Unassembled WGS sequence"/>
</dbReference>
<dbReference type="InterPro" id="IPR006310">
    <property type="entry name" value="DinG"/>
</dbReference>
<comment type="cofactor">
    <cofactor evidence="1">
        <name>[4Fe-4S] cluster</name>
        <dbReference type="ChEBI" id="CHEBI:49883"/>
    </cofactor>
</comment>
<evidence type="ECO:0000256" key="12">
    <source>
        <dbReference type="ARBA" id="ARBA00023235"/>
    </source>
</evidence>
<keyword evidence="11" id="KW-0238">DNA-binding</keyword>
<accession>A0A1D2YTP4</accession>
<dbReference type="NCBIfam" id="TIGR01407">
    <property type="entry name" value="dinG_rel"/>
    <property type="match status" value="1"/>
</dbReference>
<dbReference type="AlphaFoldDB" id="A0A1D2YTP4"/>
<dbReference type="EC" id="3.1.-.-" evidence="14 15"/>
<dbReference type="InterPro" id="IPR006054">
    <property type="entry name" value="DnaQ"/>
</dbReference>
<dbReference type="InterPro" id="IPR027417">
    <property type="entry name" value="P-loop_NTPase"/>
</dbReference>
<keyword evidence="12" id="KW-0413">Isomerase</keyword>
<dbReference type="InterPro" id="IPR036397">
    <property type="entry name" value="RNaseH_sf"/>
</dbReference>
<dbReference type="Pfam" id="PF06733">
    <property type="entry name" value="DEAD_2"/>
    <property type="match status" value="1"/>
</dbReference>
<dbReference type="Pfam" id="PF13307">
    <property type="entry name" value="Helicase_C_2"/>
    <property type="match status" value="1"/>
</dbReference>
<dbReference type="Gene3D" id="3.30.420.10">
    <property type="entry name" value="Ribonuclease H-like superfamily/Ribonuclease H"/>
    <property type="match status" value="1"/>
</dbReference>
<dbReference type="NCBIfam" id="NF005981">
    <property type="entry name" value="PRK08074.1"/>
    <property type="match status" value="1"/>
</dbReference>
<dbReference type="Gene3D" id="3.40.50.300">
    <property type="entry name" value="P-loop containing nucleotide triphosphate hydrolases"/>
    <property type="match status" value="2"/>
</dbReference>
<keyword evidence="4 14" id="KW-0547">Nucleotide-binding</keyword>
<dbReference type="NCBIfam" id="TIGR00573">
    <property type="entry name" value="dnaq"/>
    <property type="match status" value="1"/>
</dbReference>
<evidence type="ECO:0000256" key="13">
    <source>
        <dbReference type="ARBA" id="ARBA00048954"/>
    </source>
</evidence>
<evidence type="ECO:0000256" key="8">
    <source>
        <dbReference type="ARBA" id="ARBA00022840"/>
    </source>
</evidence>
<keyword evidence="8 14" id="KW-0067">ATP-binding</keyword>
<dbReference type="SUPFAM" id="SSF53098">
    <property type="entry name" value="Ribonuclease H-like"/>
    <property type="match status" value="1"/>
</dbReference>
<dbReference type="GO" id="GO:0046872">
    <property type="term" value="F:metal ion binding"/>
    <property type="evidence" value="ECO:0007669"/>
    <property type="project" value="UniProtKB-KW"/>
</dbReference>
<dbReference type="PANTHER" id="PTHR11472:SF34">
    <property type="entry name" value="REGULATOR OF TELOMERE ELONGATION HELICASE 1"/>
    <property type="match status" value="1"/>
</dbReference>
<dbReference type="Pfam" id="PF00270">
    <property type="entry name" value="DEAD"/>
    <property type="match status" value="1"/>
</dbReference>
<dbReference type="GO" id="GO:0005524">
    <property type="term" value="F:ATP binding"/>
    <property type="evidence" value="ECO:0007669"/>
    <property type="project" value="UniProtKB-UniRule"/>
</dbReference>
<dbReference type="GO" id="GO:0016887">
    <property type="term" value="F:ATP hydrolysis activity"/>
    <property type="evidence" value="ECO:0007669"/>
    <property type="project" value="RHEA"/>
</dbReference>
<keyword evidence="9" id="KW-0408">Iron</keyword>
<protein>
    <recommendedName>
        <fullName evidence="14 15">3'-5' exonuclease DinG</fullName>
        <ecNumber evidence="14 15">3.1.-.-</ecNumber>
    </recommendedName>
</protein>
<gene>
    <name evidence="14 15" type="primary">dinG</name>
    <name evidence="18" type="ORF">BHF71_02480</name>
</gene>
<dbReference type="InterPro" id="IPR014001">
    <property type="entry name" value="Helicase_ATP-bd"/>
</dbReference>
<feature type="short sequence motif" description="DEAH box" evidence="14">
    <location>
        <begin position="477"/>
        <end position="480"/>
    </location>
</feature>
<evidence type="ECO:0000256" key="10">
    <source>
        <dbReference type="ARBA" id="ARBA00023014"/>
    </source>
</evidence>
<dbReference type="PANTHER" id="PTHR11472">
    <property type="entry name" value="DNA REPAIR DEAD HELICASE RAD3/XP-D SUBFAMILY MEMBER"/>
    <property type="match status" value="1"/>
</dbReference>
<dbReference type="InterPro" id="IPR014013">
    <property type="entry name" value="Helic_SF1/SF2_ATP-bd_DinG/Rad3"/>
</dbReference>
<proteinExistence type="inferred from homology"/>
<dbReference type="PROSITE" id="PS51193">
    <property type="entry name" value="HELICASE_ATP_BIND_2"/>
    <property type="match status" value="1"/>
</dbReference>
<feature type="domain" description="Helicase ATP-binding" evidence="16">
    <location>
        <begin position="260"/>
        <end position="526"/>
    </location>
</feature>
<dbReference type="SMART" id="SM00487">
    <property type="entry name" value="DEXDc"/>
    <property type="match status" value="1"/>
</dbReference>
<evidence type="ECO:0000256" key="2">
    <source>
        <dbReference type="ARBA" id="ARBA00022722"/>
    </source>
</evidence>
<evidence type="ECO:0000256" key="1">
    <source>
        <dbReference type="ARBA" id="ARBA00001966"/>
    </source>
</evidence>
<evidence type="ECO:0000259" key="17">
    <source>
        <dbReference type="PROSITE" id="PS51194"/>
    </source>
</evidence>
<evidence type="ECO:0000313" key="19">
    <source>
        <dbReference type="Proteomes" id="UP000243739"/>
    </source>
</evidence>
<keyword evidence="7 14" id="KW-0269">Exonuclease</keyword>
<keyword evidence="10" id="KW-0411">Iron-sulfur</keyword>
<reference evidence="18 19" key="1">
    <citation type="submission" date="2016-09" db="EMBL/GenBank/DDBJ databases">
        <title>Draft genome sequence for the type strain of Vulcanibacillus modesticaldus BR, a strictly anaerobic, moderately thermophilic, and nitrate-reducing bacterium from deep sea-hydrothermal vents of the Mid-Atlantic Ridge.</title>
        <authorList>
            <person name="Abin C.A."/>
            <person name="Hollibaugh J.T."/>
        </authorList>
    </citation>
    <scope>NUCLEOTIDE SEQUENCE [LARGE SCALE GENOMIC DNA]</scope>
    <source>
        <strain evidence="18 19">BR</strain>
    </source>
</reference>
<dbReference type="GO" id="GO:0008408">
    <property type="term" value="F:3'-5' exonuclease activity"/>
    <property type="evidence" value="ECO:0007669"/>
    <property type="project" value="UniProtKB-UniRule"/>
</dbReference>
<dbReference type="InterPro" id="IPR013520">
    <property type="entry name" value="Ribonucl_H"/>
</dbReference>
<dbReference type="GO" id="GO:0043139">
    <property type="term" value="F:5'-3' DNA helicase activity"/>
    <property type="evidence" value="ECO:0007669"/>
    <property type="project" value="UniProtKB-EC"/>
</dbReference>
<feature type="binding site" evidence="14">
    <location>
        <begin position="295"/>
        <end position="302"/>
    </location>
    <ligand>
        <name>ATP</name>
        <dbReference type="ChEBI" id="CHEBI:30616"/>
    </ligand>
</feature>
<evidence type="ECO:0000256" key="9">
    <source>
        <dbReference type="ARBA" id="ARBA00023004"/>
    </source>
</evidence>
<dbReference type="CDD" id="cd06127">
    <property type="entry name" value="DEDDh"/>
    <property type="match status" value="1"/>
</dbReference>
<keyword evidence="5 14" id="KW-0378">Hydrolase</keyword>
<evidence type="ECO:0000256" key="15">
    <source>
        <dbReference type="RuleBase" id="RU364106"/>
    </source>
</evidence>
<comment type="caution">
    <text evidence="18">The sequence shown here is derived from an EMBL/GenBank/DDBJ whole genome shotgun (WGS) entry which is preliminary data.</text>
</comment>
<dbReference type="Pfam" id="PF00929">
    <property type="entry name" value="RNase_T"/>
    <property type="match status" value="1"/>
</dbReference>
<dbReference type="InterPro" id="IPR010614">
    <property type="entry name" value="RAD3-like_helicase_DEAD"/>
</dbReference>
<dbReference type="EMBL" id="MIJF01000035">
    <property type="protein sequence ID" value="OEF99068.1"/>
    <property type="molecule type" value="Genomic_DNA"/>
</dbReference>
<sequence length="950" mass="110126">MSYFVIDFEVTNLNRYIVVDLETTGNRPDIDKIIQVGAVLIEDHEIKDVFSSFVYTDREIPPFLQELTGITPEKLKDAPTIEEVMLKLLPMLEGSIFVAHNAVFDIAFIQNTLEDLGYMPFSGLIIDTLQLSRILLPMAQSYKLELIADELEISLDRPHRADEDSMATAKLLLQLLAQLNEMPLVYLQRLHQLAQSNNQDLSFIIEDIIAKKLNNYQENDDRFMIINQLALLMTEEEYQENQEYEFDQIQFESMFDENGLLFNNFPNFELRPAQKGMSNEVWNAFLDQTHLMVEAGTGTGKSLAYLIPSVFWTKQQNEKIVIATHTINLQEQLFQRDIPLLKKILPFDFSATILKGRSNYLCLRKFEQHLMQVNQINLSIDGMTDLGQVLTWVTLTKTGDVEEINLSQTGRSLWNEISSDPDSCLNHMCPWFRSCFYHRARQRAQTADLIITNHSLLLTNLKADNRILPGFNYLVIDEAHQFEEVATKHLGFELNQYQFSYFIQKYYKDGKTGFLVKAMNDFYQSQDPDQFVIANKIKNNVIPLISKVESNIQDYFNLLGEFVDQFVKNQDSNRKTLRIVERVKQRKEWEKIQEQAENIIIDLTEWANLMEDIIQQLRNLEVEESLLVDFTGYLKEIREVSLTFSEWNHANDLNMVFWVETVIKRKKIFSYLFAAPIEVGSFVKEFLFDKLDSVILTSATLSVNGSFNYASNWFGFDSKDEELRKIKLPSPFNYKEQALVCIPKDIPNIQEVSEERYIEHLAKNIADIAISLNGRTLVLFTSHQMLQKTYDLLKIILEPYQIKVLGHGIDSNSRSKLTKRFISDKQTILLGTNSFWEGVDVPGESLSALVIVRLPFTPPNHPIHEAKTERLRAKRKNPFMELSVPQAVVRFKQGFGRLIRTQKDKGVVIVFDKRIVESRYGKAFINSLPDVDIKYQQFTKLLQNINDWIN</sequence>
<evidence type="ECO:0000256" key="11">
    <source>
        <dbReference type="ARBA" id="ARBA00023125"/>
    </source>
</evidence>
<dbReference type="GO" id="GO:0003887">
    <property type="term" value="F:DNA-directed DNA polymerase activity"/>
    <property type="evidence" value="ECO:0007669"/>
    <property type="project" value="InterPro"/>
</dbReference>
<dbReference type="GO" id="GO:0051536">
    <property type="term" value="F:iron-sulfur cluster binding"/>
    <property type="evidence" value="ECO:0007669"/>
    <property type="project" value="UniProtKB-KW"/>
</dbReference>
<dbReference type="GO" id="GO:0003677">
    <property type="term" value="F:DNA binding"/>
    <property type="evidence" value="ECO:0007669"/>
    <property type="project" value="UniProtKB-KW"/>
</dbReference>
<dbReference type="PROSITE" id="PS51194">
    <property type="entry name" value="HELICASE_CTER"/>
    <property type="match status" value="1"/>
</dbReference>
<dbReference type="InterPro" id="IPR012337">
    <property type="entry name" value="RNaseH-like_sf"/>
</dbReference>
<dbReference type="GO" id="GO:0006260">
    <property type="term" value="P:DNA replication"/>
    <property type="evidence" value="ECO:0007669"/>
    <property type="project" value="InterPro"/>
</dbReference>
<name>A0A1D2YTP4_9BACI</name>
<dbReference type="SMART" id="SM00479">
    <property type="entry name" value="EXOIII"/>
    <property type="match status" value="1"/>
</dbReference>
<dbReference type="FunFam" id="3.30.420.10:FF:000045">
    <property type="entry name" value="3'-5' exonuclease DinG"/>
    <property type="match status" value="1"/>
</dbReference>
<keyword evidence="6" id="KW-0347">Helicase</keyword>
<evidence type="ECO:0000256" key="6">
    <source>
        <dbReference type="ARBA" id="ARBA00022806"/>
    </source>
</evidence>
<dbReference type="OrthoDB" id="9803913at2"/>
<evidence type="ECO:0000256" key="14">
    <source>
        <dbReference type="HAMAP-Rule" id="MF_02206"/>
    </source>
</evidence>
<evidence type="ECO:0000256" key="7">
    <source>
        <dbReference type="ARBA" id="ARBA00022839"/>
    </source>
</evidence>
<dbReference type="InterPro" id="IPR011545">
    <property type="entry name" value="DEAD/DEAH_box_helicase_dom"/>
</dbReference>
<keyword evidence="3" id="KW-0479">Metal-binding</keyword>
<comment type="catalytic activity">
    <reaction evidence="13">
        <text>ATP + H2O = ADP + phosphate + H(+)</text>
        <dbReference type="Rhea" id="RHEA:13065"/>
        <dbReference type="ChEBI" id="CHEBI:15377"/>
        <dbReference type="ChEBI" id="CHEBI:15378"/>
        <dbReference type="ChEBI" id="CHEBI:30616"/>
        <dbReference type="ChEBI" id="CHEBI:43474"/>
        <dbReference type="ChEBI" id="CHEBI:456216"/>
        <dbReference type="EC" id="5.6.2.3"/>
    </reaction>
</comment>
<comment type="similarity">
    <text evidence="14 15">Belongs to the helicase family. DinG subfamily. Type 2 sub-subfamily.</text>
</comment>
<dbReference type="HAMAP" id="MF_02206">
    <property type="entry name" value="DinG_exonucl"/>
    <property type="match status" value="1"/>
</dbReference>
<dbReference type="InterPro" id="IPR045028">
    <property type="entry name" value="DinG/Rad3-like"/>
</dbReference>
<keyword evidence="19" id="KW-1185">Reference proteome</keyword>
<dbReference type="InterPro" id="IPR006555">
    <property type="entry name" value="ATP-dep_Helicase_C"/>
</dbReference>
<evidence type="ECO:0000256" key="5">
    <source>
        <dbReference type="ARBA" id="ARBA00022801"/>
    </source>
</evidence>
<evidence type="ECO:0000256" key="3">
    <source>
        <dbReference type="ARBA" id="ARBA00022723"/>
    </source>
</evidence>
<evidence type="ECO:0000313" key="18">
    <source>
        <dbReference type="EMBL" id="OEF99068.1"/>
    </source>
</evidence>